<dbReference type="HAMAP" id="MF_02075">
    <property type="entry name" value="Asp_tRNA_synth_type2"/>
    <property type="match status" value="1"/>
</dbReference>
<evidence type="ECO:0000256" key="9">
    <source>
        <dbReference type="ARBA" id="ARBA00023146"/>
    </source>
</evidence>
<feature type="compositionally biased region" description="Gly residues" evidence="12">
    <location>
        <begin position="64"/>
        <end position="73"/>
    </location>
</feature>
<reference evidence="14 15" key="1">
    <citation type="journal article" date="2018" name="Mol. Biol. Evol.">
        <title>Broad Genomic Sampling Reveals a Smut Pathogenic Ancestry of the Fungal Clade Ustilaginomycotina.</title>
        <authorList>
            <person name="Kijpornyongpan T."/>
            <person name="Mondo S.J."/>
            <person name="Barry K."/>
            <person name="Sandor L."/>
            <person name="Lee J."/>
            <person name="Lipzen A."/>
            <person name="Pangilinan J."/>
            <person name="LaButti K."/>
            <person name="Hainaut M."/>
            <person name="Henrissat B."/>
            <person name="Grigoriev I.V."/>
            <person name="Spatafora J.W."/>
            <person name="Aime M.C."/>
        </authorList>
    </citation>
    <scope>NUCLEOTIDE SEQUENCE [LARGE SCALE GENOMIC DNA]</scope>
    <source>
        <strain evidence="14 15">MCA 4658</strain>
    </source>
</reference>
<evidence type="ECO:0000256" key="4">
    <source>
        <dbReference type="ARBA" id="ARBA00022490"/>
    </source>
</evidence>
<dbReference type="GO" id="GO:0017101">
    <property type="term" value="C:aminoacyl-tRNA synthetase multienzyme complex"/>
    <property type="evidence" value="ECO:0007669"/>
    <property type="project" value="TreeGrafter"/>
</dbReference>
<feature type="region of interest" description="Disordered" evidence="12">
    <location>
        <begin position="292"/>
        <end position="329"/>
    </location>
</feature>
<keyword evidence="4" id="KW-0963">Cytoplasm</keyword>
<dbReference type="InterPro" id="IPR004364">
    <property type="entry name" value="Aa-tRNA-synt_II"/>
</dbReference>
<keyword evidence="7" id="KW-0067">ATP-binding</keyword>
<dbReference type="GO" id="GO:0005829">
    <property type="term" value="C:cytosol"/>
    <property type="evidence" value="ECO:0007669"/>
    <property type="project" value="TreeGrafter"/>
</dbReference>
<comment type="catalytic activity">
    <reaction evidence="10">
        <text>tRNA(Asp) + L-aspartate + ATP = L-aspartyl-tRNA(Asp) + AMP + diphosphate</text>
        <dbReference type="Rhea" id="RHEA:19649"/>
        <dbReference type="Rhea" id="RHEA-COMP:9660"/>
        <dbReference type="Rhea" id="RHEA-COMP:9678"/>
        <dbReference type="ChEBI" id="CHEBI:29991"/>
        <dbReference type="ChEBI" id="CHEBI:30616"/>
        <dbReference type="ChEBI" id="CHEBI:33019"/>
        <dbReference type="ChEBI" id="CHEBI:78442"/>
        <dbReference type="ChEBI" id="CHEBI:78516"/>
        <dbReference type="ChEBI" id="CHEBI:456215"/>
        <dbReference type="EC" id="6.1.1.12"/>
    </reaction>
</comment>
<comment type="subcellular location">
    <subcellularLocation>
        <location evidence="1">Cytoplasm</location>
    </subcellularLocation>
</comment>
<dbReference type="PANTHER" id="PTHR43450:SF2">
    <property type="entry name" value="ASPARTATE--TRNA LIGASE"/>
    <property type="match status" value="1"/>
</dbReference>
<dbReference type="Pfam" id="PF00152">
    <property type="entry name" value="tRNA-synt_2"/>
    <property type="match status" value="1"/>
</dbReference>
<dbReference type="Gene3D" id="2.40.50.140">
    <property type="entry name" value="Nucleic acid-binding proteins"/>
    <property type="match status" value="1"/>
</dbReference>
<feature type="region of interest" description="Disordered" evidence="12">
    <location>
        <begin position="341"/>
        <end position="360"/>
    </location>
</feature>
<keyword evidence="6" id="KW-0547">Nucleotide-binding</keyword>
<dbReference type="InterPro" id="IPR024320">
    <property type="entry name" value="LPG_synthase_C"/>
</dbReference>
<feature type="domain" description="Aminoacyl-transfer RNA synthetases class-II family profile" evidence="13">
    <location>
        <begin position="381"/>
        <end position="691"/>
    </location>
</feature>
<dbReference type="GeneID" id="37037486"/>
<evidence type="ECO:0000313" key="15">
    <source>
        <dbReference type="Proteomes" id="UP000245783"/>
    </source>
</evidence>
<dbReference type="GO" id="GO:0004815">
    <property type="term" value="F:aspartate-tRNA ligase activity"/>
    <property type="evidence" value="ECO:0007669"/>
    <property type="project" value="UniProtKB-EC"/>
</dbReference>
<keyword evidence="5" id="KW-0436">Ligase</keyword>
<dbReference type="Gene3D" id="3.30.930.10">
    <property type="entry name" value="Bira Bifunctional Protein, Domain 2"/>
    <property type="match status" value="1"/>
</dbReference>
<dbReference type="EMBL" id="KZ819366">
    <property type="protein sequence ID" value="PWN43882.1"/>
    <property type="molecule type" value="Genomic_DNA"/>
</dbReference>
<evidence type="ECO:0000313" key="14">
    <source>
        <dbReference type="EMBL" id="PWN43882.1"/>
    </source>
</evidence>
<evidence type="ECO:0000256" key="10">
    <source>
        <dbReference type="ARBA" id="ARBA00047904"/>
    </source>
</evidence>
<evidence type="ECO:0000256" key="5">
    <source>
        <dbReference type="ARBA" id="ARBA00022598"/>
    </source>
</evidence>
<evidence type="ECO:0000256" key="8">
    <source>
        <dbReference type="ARBA" id="ARBA00022917"/>
    </source>
</evidence>
<dbReference type="RefSeq" id="XP_025371042.1">
    <property type="nucleotide sequence ID" value="XM_025515616.1"/>
</dbReference>
<dbReference type="EC" id="6.1.1.12" evidence="3"/>
<dbReference type="Pfam" id="PF09924">
    <property type="entry name" value="LPG_synthase_C"/>
    <property type="match status" value="1"/>
</dbReference>
<dbReference type="SUPFAM" id="SSF55681">
    <property type="entry name" value="Class II aaRS and biotin synthetases"/>
    <property type="match status" value="1"/>
</dbReference>
<name>A0A316W2A6_9BASI</name>
<proteinExistence type="inferred from homology"/>
<dbReference type="PRINTS" id="PR01042">
    <property type="entry name" value="TRNASYNTHASP"/>
</dbReference>
<evidence type="ECO:0000256" key="12">
    <source>
        <dbReference type="SAM" id="MobiDB-lite"/>
    </source>
</evidence>
<evidence type="ECO:0000256" key="3">
    <source>
        <dbReference type="ARBA" id="ARBA00012841"/>
    </source>
</evidence>
<feature type="compositionally biased region" description="Acidic residues" evidence="12">
    <location>
        <begin position="309"/>
        <end position="327"/>
    </location>
</feature>
<dbReference type="PROSITE" id="PS50862">
    <property type="entry name" value="AA_TRNA_LIGASE_II"/>
    <property type="match status" value="1"/>
</dbReference>
<keyword evidence="15" id="KW-1185">Reference proteome</keyword>
<dbReference type="NCBIfam" id="TIGR00458">
    <property type="entry name" value="aspS_nondisc"/>
    <property type="match status" value="1"/>
</dbReference>
<evidence type="ECO:0000256" key="6">
    <source>
        <dbReference type="ARBA" id="ARBA00022741"/>
    </source>
</evidence>
<organism evidence="14 15">
    <name type="scientific">Ceraceosorus guamensis</name>
    <dbReference type="NCBI Taxonomy" id="1522189"/>
    <lineage>
        <taxon>Eukaryota</taxon>
        <taxon>Fungi</taxon>
        <taxon>Dikarya</taxon>
        <taxon>Basidiomycota</taxon>
        <taxon>Ustilaginomycotina</taxon>
        <taxon>Exobasidiomycetes</taxon>
        <taxon>Ceraceosorales</taxon>
        <taxon>Ceraceosoraceae</taxon>
        <taxon>Ceraceosorus</taxon>
    </lineage>
</organism>
<dbReference type="InterPro" id="IPR006195">
    <property type="entry name" value="aa-tRNA-synth_II"/>
</dbReference>
<evidence type="ECO:0000256" key="1">
    <source>
        <dbReference type="ARBA" id="ARBA00004496"/>
    </source>
</evidence>
<dbReference type="InterPro" id="IPR004523">
    <property type="entry name" value="Asp-tRNA_synthase_2"/>
</dbReference>
<dbReference type="SUPFAM" id="SSF50249">
    <property type="entry name" value="Nucleic acid-binding proteins"/>
    <property type="match status" value="1"/>
</dbReference>
<dbReference type="OrthoDB" id="372395at2759"/>
<feature type="compositionally biased region" description="Polar residues" evidence="12">
    <location>
        <begin position="29"/>
        <end position="45"/>
    </location>
</feature>
<dbReference type="STRING" id="1522189.A0A316W2A6"/>
<dbReference type="Proteomes" id="UP000245783">
    <property type="component" value="Unassembled WGS sequence"/>
</dbReference>
<comment type="similarity">
    <text evidence="2">Belongs to the class-II aminoacyl-tRNA synthetase family. Type 2 subfamily.</text>
</comment>
<feature type="compositionally biased region" description="Low complexity" evidence="12">
    <location>
        <begin position="7"/>
        <end position="21"/>
    </location>
</feature>
<dbReference type="CDD" id="cd00776">
    <property type="entry name" value="AsxRS_core"/>
    <property type="match status" value="1"/>
</dbReference>
<evidence type="ECO:0000259" key="13">
    <source>
        <dbReference type="PROSITE" id="PS50862"/>
    </source>
</evidence>
<protein>
    <recommendedName>
        <fullName evidence="11">Probable aspartate--tRNA ligase, cytoplasmic</fullName>
        <ecNumber evidence="3">6.1.1.12</ecNumber>
    </recommendedName>
</protein>
<keyword evidence="8" id="KW-0648">Protein biosynthesis</keyword>
<dbReference type="GO" id="GO:0003723">
    <property type="term" value="F:RNA binding"/>
    <property type="evidence" value="ECO:0007669"/>
    <property type="project" value="TreeGrafter"/>
</dbReference>
<gene>
    <name evidence="14" type="ORF">IE81DRAFT_340520</name>
</gene>
<accession>A0A316W2A6</accession>
<sequence>MVSVSQSAPGSGTSTPTMSGTHIPRKSGTETSEGFTASSPPSRQLSLRDKLARFAPIGKRNRKSGGGVGGENGHGSRAASADEAYDRQDTKGSSVSGTDKSVVKAARAAEQEQLRRAVLVRRQESDLRASQIETPEQRGKYGQGIPPSGWADDEASMLKLQDVKPEQVDSGSLYKKQVVLRARVHAKRAISPHLGFLVLRQQHTTLQAVIAEEAGSKQGVTQHMVRWAERLHQESIVFVRGDIVKPKVKVIGASIHEAELHVTDLFLVAAPTVELPFSVYEADRPPAELVEQREGLRRQQLKVANGNADSDEESDPERDVSESEEERIEGSDAIAALPSHAHQHVNAKGASSSRSPPALTKRVRLTNRVLDLRSPASQSIFRIQSLVSTIFRTSLLMQGFLEIHTPKLQAGSSESGSSVFQLDYFGRPAFLAQSPQLYKQLAISSDLQRVFEVGPVFRAENSNTSRHLTEYTGLDVEMQIIRTYHEAIKVIDAMLKDVFGAIRKNMPREEQIVRDHFGGGECVWIEETPILTFQEGIRMLRESGWKEEDGSDPSEDEDLATRTEHRLCELVKEKYGTDYFILDKFPVSARPFYTMPDPELPGFTNSFDIFLRGTEISSGGQRIHDAKELEDNIRHMGLDTRALQEYLDGFRYGMSPHAGCGFGLERIVTTFLGLGDVRWASLFHRDPRSLPADNRPPPLRHADADTVAIAAQLASSAGASNGAVVREAPKLELAKLVANYGASSNTSWLDERFSHWQDPLTGAVVGYVKRGKFAIIVGDPLCDVSQSRQVIEGFLNHLKTPQIKLNPLWLLIKESTEEVLASRFNWSSVSCIVEQRVPKEGRQAALAAGDMERKLRKAEKEGLKIEEIELKERVPDAIKKEVQEKIEEWKKSREGKKQLHLTEVDPFQDELHRVYFISRTKEAGLQAMVVLAQLAPQNGWQIKWSLDFPNAINGAIESTIVRALETYSTDPFTFGAAAGHDFEAVHGVGTLSAKALSKTFKTVVGAAGLHRKNEFRYKIGAKDEKLYITFPRHGLRGGGIRRSEVRLLYKTSYTSQLGRAIQSFSSLLGKGSRRKSGKSGREDADSAGVTMLVNAKARRCTLTITITISADAARINLLHAHFRMAGERSDPTGPNIELQTSLDMRLQVLVLLSLWTSCAMVFGYLTGQQCFDQDCPVGLCNCYSGCTCAGGEGPGGPPSGFKRVPVAVSVPGGNDTVLQYATALLAVRLERSRGKPSQPFEGVKLEQWTTLLAGVRVNRALHTAISVRLILKRLDGNKAVKVGTLLAS</sequence>
<dbReference type="FunFam" id="3.30.930.10:FF:000038">
    <property type="entry name" value="Aspartate--tRNA ligase"/>
    <property type="match status" value="1"/>
</dbReference>
<feature type="region of interest" description="Disordered" evidence="12">
    <location>
        <begin position="1"/>
        <end position="107"/>
    </location>
</feature>
<evidence type="ECO:0000256" key="2">
    <source>
        <dbReference type="ARBA" id="ARBA00005312"/>
    </source>
</evidence>
<dbReference type="InParanoid" id="A0A316W2A6"/>
<evidence type="ECO:0000256" key="7">
    <source>
        <dbReference type="ARBA" id="ARBA00022840"/>
    </source>
</evidence>
<keyword evidence="9 14" id="KW-0030">Aminoacyl-tRNA synthetase</keyword>
<dbReference type="InterPro" id="IPR045864">
    <property type="entry name" value="aa-tRNA-synth_II/BPL/LPL"/>
</dbReference>
<evidence type="ECO:0000256" key="11">
    <source>
        <dbReference type="ARBA" id="ARBA00070516"/>
    </source>
</evidence>
<dbReference type="GO" id="GO:0005524">
    <property type="term" value="F:ATP binding"/>
    <property type="evidence" value="ECO:0007669"/>
    <property type="project" value="UniProtKB-KW"/>
</dbReference>
<dbReference type="InterPro" id="IPR012340">
    <property type="entry name" value="NA-bd_OB-fold"/>
</dbReference>
<dbReference type="CDD" id="cd04320">
    <property type="entry name" value="AspRS_cyto_N"/>
    <property type="match status" value="1"/>
</dbReference>
<dbReference type="GO" id="GO:0006422">
    <property type="term" value="P:aspartyl-tRNA aminoacylation"/>
    <property type="evidence" value="ECO:0007669"/>
    <property type="project" value="InterPro"/>
</dbReference>
<dbReference type="PANTHER" id="PTHR43450">
    <property type="entry name" value="ASPARTYL-TRNA SYNTHETASE"/>
    <property type="match status" value="1"/>
</dbReference>
<dbReference type="InterPro" id="IPR002312">
    <property type="entry name" value="Asp/Asn-tRNA-synth_IIb"/>
</dbReference>